<evidence type="ECO:0000313" key="6">
    <source>
        <dbReference type="EMBL" id="XAM43535.1"/>
    </source>
</evidence>
<protein>
    <submittedName>
        <fullName evidence="6">2-aminoadipate transaminase</fullName>
        <ecNumber evidence="6">2.6.1.39</ecNumber>
    </submittedName>
</protein>
<dbReference type="GO" id="GO:0047536">
    <property type="term" value="F:2-aminoadipate transaminase activity"/>
    <property type="evidence" value="ECO:0007669"/>
    <property type="project" value="UniProtKB-EC"/>
</dbReference>
<dbReference type="InterPro" id="IPR015421">
    <property type="entry name" value="PyrdxlP-dep_Trfase_major"/>
</dbReference>
<proteinExistence type="predicted"/>
<keyword evidence="7" id="KW-1185">Reference proteome</keyword>
<dbReference type="Proteomes" id="UP001477947">
    <property type="component" value="Chromosome"/>
</dbReference>
<dbReference type="Gene3D" id="3.40.640.10">
    <property type="entry name" value="Type I PLP-dependent aspartate aminotransferase-like (Major domain)"/>
    <property type="match status" value="1"/>
</dbReference>
<dbReference type="EMBL" id="CP154622">
    <property type="protein sequence ID" value="XAM43535.1"/>
    <property type="molecule type" value="Genomic_DNA"/>
</dbReference>
<dbReference type="InterPro" id="IPR004839">
    <property type="entry name" value="Aminotransferase_I/II_large"/>
</dbReference>
<dbReference type="RefSeq" id="WP_206925763.1">
    <property type="nucleotide sequence ID" value="NZ_CP154622.1"/>
</dbReference>
<dbReference type="InterPro" id="IPR015424">
    <property type="entry name" value="PyrdxlP-dep_Trfase"/>
</dbReference>
<keyword evidence="2 6" id="KW-0032">Aminotransferase</keyword>
<evidence type="ECO:0000256" key="2">
    <source>
        <dbReference type="ARBA" id="ARBA00022576"/>
    </source>
</evidence>
<dbReference type="CDD" id="cd00609">
    <property type="entry name" value="AAT_like"/>
    <property type="match status" value="1"/>
</dbReference>
<evidence type="ECO:0000256" key="1">
    <source>
        <dbReference type="ARBA" id="ARBA00001933"/>
    </source>
</evidence>
<evidence type="ECO:0000313" key="7">
    <source>
        <dbReference type="Proteomes" id="UP001477947"/>
    </source>
</evidence>
<comment type="cofactor">
    <cofactor evidence="1">
        <name>pyridoxal 5'-phosphate</name>
        <dbReference type="ChEBI" id="CHEBI:597326"/>
    </cofactor>
</comment>
<sequence length="406" mass="45668">MAVRFADRMSKIEGSAIRELLKLTARPEVISFAGGMPAPELFPVEEMKKVSVAVLEEQGRVALQYTSTEGYLPLREKIAARMNKTLKTNVGPDDILVTSGSQQGLDFSGKTFLDKGDVVLCESPSYMGALNAMKAYEPEFIEINTDNDGMIMEDLEKVLASNDKVKLIYVIPDFQNPSGRTWPLERRIKFMEIINKYEIPVVEDNPYGELRFDGESLPSLKSLDTKGLVIYLGTFSKIFCPGYRLGWTCAAPEILAKYNICKQGSDLQASTISQMEVSKFMDMYDLDEHVAKIKSCYVKRRDIMLKTMKEEFPGCVEFTHPQGGLFTWVTFPEGINAGDMAKKCLEKNVAYVPGESFYPNGGVYNTCRLNYSNMPEEKIVEGIKRMGEVLREELAKNEEKELATNK</sequence>
<keyword evidence="3 6" id="KW-0808">Transferase</keyword>
<dbReference type="Gene3D" id="3.90.1150.10">
    <property type="entry name" value="Aspartate Aminotransferase, domain 1"/>
    <property type="match status" value="1"/>
</dbReference>
<evidence type="ECO:0000259" key="5">
    <source>
        <dbReference type="Pfam" id="PF00155"/>
    </source>
</evidence>
<dbReference type="InterPro" id="IPR015422">
    <property type="entry name" value="PyrdxlP-dep_Trfase_small"/>
</dbReference>
<dbReference type="EC" id="2.6.1.39" evidence="6"/>
<dbReference type="InterPro" id="IPR050859">
    <property type="entry name" value="Class-I_PLP-dep_aminotransf"/>
</dbReference>
<accession>A0ABZ3FIA8</accession>
<dbReference type="SUPFAM" id="SSF53383">
    <property type="entry name" value="PLP-dependent transferases"/>
    <property type="match status" value="1"/>
</dbReference>
<evidence type="ECO:0000256" key="3">
    <source>
        <dbReference type="ARBA" id="ARBA00022679"/>
    </source>
</evidence>
<reference evidence="6 7" key="1">
    <citation type="submission" date="2024-04" db="EMBL/GenBank/DDBJ databases">
        <title>Isolation and characterization of novel acetogenic strains of the genera Terrisporobacter and Acetoanaerobium.</title>
        <authorList>
            <person name="Boeer T."/>
            <person name="Schueler M.A."/>
            <person name="Lueschen A."/>
            <person name="Eysell L."/>
            <person name="Droege J."/>
            <person name="Heinemann M."/>
            <person name="Engelhardt L."/>
            <person name="Basen M."/>
            <person name="Daniel R."/>
        </authorList>
    </citation>
    <scope>NUCLEOTIDE SEQUENCE [LARGE SCALE GENOMIC DNA]</scope>
    <source>
        <strain evidence="6 7">ELB</strain>
    </source>
</reference>
<dbReference type="Pfam" id="PF00155">
    <property type="entry name" value="Aminotran_1_2"/>
    <property type="match status" value="1"/>
</dbReference>
<dbReference type="PANTHER" id="PTHR42790:SF19">
    <property type="entry name" value="KYNURENINE_ALPHA-AMINOADIPATE AMINOTRANSFERASE, MITOCHONDRIAL"/>
    <property type="match status" value="1"/>
</dbReference>
<keyword evidence="4" id="KW-0663">Pyridoxal phosphate</keyword>
<dbReference type="PANTHER" id="PTHR42790">
    <property type="entry name" value="AMINOTRANSFERASE"/>
    <property type="match status" value="1"/>
</dbReference>
<evidence type="ECO:0000256" key="4">
    <source>
        <dbReference type="ARBA" id="ARBA00022898"/>
    </source>
</evidence>
<name>A0ABZ3FIA8_9FIRM</name>
<organism evidence="6 7">
    <name type="scientific">Terrisporobacter petrolearius</name>
    <dbReference type="NCBI Taxonomy" id="1460447"/>
    <lineage>
        <taxon>Bacteria</taxon>
        <taxon>Bacillati</taxon>
        <taxon>Bacillota</taxon>
        <taxon>Clostridia</taxon>
        <taxon>Peptostreptococcales</taxon>
        <taxon>Peptostreptococcaceae</taxon>
        <taxon>Terrisporobacter</taxon>
    </lineage>
</organism>
<feature type="domain" description="Aminotransferase class I/classII large" evidence="5">
    <location>
        <begin position="49"/>
        <end position="385"/>
    </location>
</feature>
<gene>
    <name evidence="6" type="primary">lysN_2</name>
    <name evidence="6" type="ORF">TPELB_39030</name>
</gene>